<comment type="caution">
    <text evidence="1">The sequence shown here is derived from an EMBL/GenBank/DDBJ whole genome shotgun (WGS) entry which is preliminary data.</text>
</comment>
<evidence type="ECO:0000313" key="2">
    <source>
        <dbReference type="Proteomes" id="UP001221757"/>
    </source>
</evidence>
<gene>
    <name evidence="1" type="ORF">B0H17DRAFT_1184515</name>
</gene>
<reference evidence="1" key="1">
    <citation type="submission" date="2023-03" db="EMBL/GenBank/DDBJ databases">
        <title>Massive genome expansion in bonnet fungi (Mycena s.s.) driven by repeated elements and novel gene families across ecological guilds.</title>
        <authorList>
            <consortium name="Lawrence Berkeley National Laboratory"/>
            <person name="Harder C.B."/>
            <person name="Miyauchi S."/>
            <person name="Viragh M."/>
            <person name="Kuo A."/>
            <person name="Thoen E."/>
            <person name="Andreopoulos B."/>
            <person name="Lu D."/>
            <person name="Skrede I."/>
            <person name="Drula E."/>
            <person name="Henrissat B."/>
            <person name="Morin E."/>
            <person name="Kohler A."/>
            <person name="Barry K."/>
            <person name="LaButti K."/>
            <person name="Morin E."/>
            <person name="Salamov A."/>
            <person name="Lipzen A."/>
            <person name="Mereny Z."/>
            <person name="Hegedus B."/>
            <person name="Baldrian P."/>
            <person name="Stursova M."/>
            <person name="Weitz H."/>
            <person name="Taylor A."/>
            <person name="Grigoriev I.V."/>
            <person name="Nagy L.G."/>
            <person name="Martin F."/>
            <person name="Kauserud H."/>
        </authorList>
    </citation>
    <scope>NUCLEOTIDE SEQUENCE</scope>
    <source>
        <strain evidence="1">CBHHK067</strain>
    </source>
</reference>
<dbReference type="Proteomes" id="UP001221757">
    <property type="component" value="Unassembled WGS sequence"/>
</dbReference>
<accession>A0AAD7G7Y2</accession>
<dbReference type="EMBL" id="JARKIE010000214">
    <property type="protein sequence ID" value="KAJ7665663.1"/>
    <property type="molecule type" value="Genomic_DNA"/>
</dbReference>
<sequence>MSHAACPVPSKSWVYPLARAPASRFIIPMPPPEIPQYRTQYLTSILRVCAASRGTGCRGHRSARSRKVFPFKETQGRKVDNWCITGSDLSPTIHRFSPTVYSGSSRRWRGFNSVEGSESISLSLPGVLLDLAMNFTVEKPQEKGLVVKIDAITSRSLPK</sequence>
<name>A0AAD7G7Y2_MYCRO</name>
<keyword evidence="2" id="KW-1185">Reference proteome</keyword>
<protein>
    <submittedName>
        <fullName evidence="1">Uncharacterized protein</fullName>
    </submittedName>
</protein>
<dbReference type="AlphaFoldDB" id="A0AAD7G7Y2"/>
<proteinExistence type="predicted"/>
<organism evidence="1 2">
    <name type="scientific">Mycena rosella</name>
    <name type="common">Pink bonnet</name>
    <name type="synonym">Agaricus rosellus</name>
    <dbReference type="NCBI Taxonomy" id="1033263"/>
    <lineage>
        <taxon>Eukaryota</taxon>
        <taxon>Fungi</taxon>
        <taxon>Dikarya</taxon>
        <taxon>Basidiomycota</taxon>
        <taxon>Agaricomycotina</taxon>
        <taxon>Agaricomycetes</taxon>
        <taxon>Agaricomycetidae</taxon>
        <taxon>Agaricales</taxon>
        <taxon>Marasmiineae</taxon>
        <taxon>Mycenaceae</taxon>
        <taxon>Mycena</taxon>
    </lineage>
</organism>
<evidence type="ECO:0000313" key="1">
    <source>
        <dbReference type="EMBL" id="KAJ7665663.1"/>
    </source>
</evidence>